<keyword evidence="2" id="KW-1185">Reference proteome</keyword>
<sequence>MSETPPPASLLRVIANARPDLTTAIEHVLHLPHLCPVTLNPAPGSTLTLRYEAGPGLLELFSLDAYIDAFIGHPVVRDMEFFVQTAAQDAANLLGCPVMAHADVTFNRLRQGQRVTVTAQPSDG</sequence>
<evidence type="ECO:0000313" key="1">
    <source>
        <dbReference type="EMBL" id="MVN85770.1"/>
    </source>
</evidence>
<accession>A0A7C9HWB2</accession>
<reference evidence="1 2" key="1">
    <citation type="submission" date="2019-12" db="EMBL/GenBank/DDBJ databases">
        <title>Deinococcus sp. HMF7620 Genome sequencing and assembly.</title>
        <authorList>
            <person name="Kang H."/>
            <person name="Kim H."/>
            <person name="Joh K."/>
        </authorList>
    </citation>
    <scope>NUCLEOTIDE SEQUENCE [LARGE SCALE GENOMIC DNA]</scope>
    <source>
        <strain evidence="1 2">HMF7620</strain>
    </source>
</reference>
<evidence type="ECO:0000313" key="2">
    <source>
        <dbReference type="Proteomes" id="UP000483286"/>
    </source>
</evidence>
<organism evidence="1 2">
    <name type="scientific">Deinococcus arboris</name>
    <dbReference type="NCBI Taxonomy" id="2682977"/>
    <lineage>
        <taxon>Bacteria</taxon>
        <taxon>Thermotogati</taxon>
        <taxon>Deinococcota</taxon>
        <taxon>Deinococci</taxon>
        <taxon>Deinococcales</taxon>
        <taxon>Deinococcaceae</taxon>
        <taxon>Deinococcus</taxon>
    </lineage>
</organism>
<dbReference type="RefSeq" id="WP_157457785.1">
    <property type="nucleotide sequence ID" value="NZ_WQLB01000003.1"/>
</dbReference>
<dbReference type="Proteomes" id="UP000483286">
    <property type="component" value="Unassembled WGS sequence"/>
</dbReference>
<dbReference type="EMBL" id="WQLB01000003">
    <property type="protein sequence ID" value="MVN85770.1"/>
    <property type="molecule type" value="Genomic_DNA"/>
</dbReference>
<protein>
    <submittedName>
        <fullName evidence="1">Uncharacterized protein</fullName>
    </submittedName>
</protein>
<name>A0A7C9HWB2_9DEIO</name>
<proteinExistence type="predicted"/>
<comment type="caution">
    <text evidence="1">The sequence shown here is derived from an EMBL/GenBank/DDBJ whole genome shotgun (WGS) entry which is preliminary data.</text>
</comment>
<gene>
    <name evidence="1" type="ORF">GO986_03220</name>
</gene>
<dbReference type="AlphaFoldDB" id="A0A7C9HWB2"/>